<evidence type="ECO:0000256" key="2">
    <source>
        <dbReference type="ARBA" id="ARBA00022723"/>
    </source>
</evidence>
<dbReference type="HOGENOM" id="CLU_156996_1_0_0"/>
<dbReference type="PROSITE" id="PS51379">
    <property type="entry name" value="4FE4S_FER_2"/>
    <property type="match status" value="2"/>
</dbReference>
<name>A0A081BSS9_9BACT</name>
<dbReference type="InterPro" id="IPR050572">
    <property type="entry name" value="Fe-S_Ferredoxin"/>
</dbReference>
<proteinExistence type="predicted"/>
<dbReference type="GO" id="GO:0046872">
    <property type="term" value="F:metal ion binding"/>
    <property type="evidence" value="ECO:0007669"/>
    <property type="project" value="UniProtKB-KW"/>
</dbReference>
<keyword evidence="4" id="KW-0411">Iron-sulfur</keyword>
<dbReference type="PANTHER" id="PTHR43687:SF2">
    <property type="entry name" value="FERREDOXIN 3"/>
    <property type="match status" value="1"/>
</dbReference>
<keyword evidence="2" id="KW-0479">Metal-binding</keyword>
<evidence type="ECO:0000256" key="3">
    <source>
        <dbReference type="ARBA" id="ARBA00023004"/>
    </source>
</evidence>
<accession>A0A081BSS9</accession>
<dbReference type="PANTHER" id="PTHR43687">
    <property type="entry name" value="ADENYLYLSULFATE REDUCTASE, BETA SUBUNIT"/>
    <property type="match status" value="1"/>
</dbReference>
<sequence>MAGQLQREQIPWYPTIHAEQCTGCGKCVEFCQHGVYQEQDGTFTVVNPYGCMVGCSECANICPANAIEFPKQEAFMALLKTLRQQARVRNEEASR</sequence>
<dbReference type="AlphaFoldDB" id="A0A081BSS9"/>
<feature type="domain" description="4Fe-4S ferredoxin-type" evidence="5">
    <location>
        <begin position="42"/>
        <end position="72"/>
    </location>
</feature>
<organism evidence="6">
    <name type="scientific">Candidatus Moduliflexus flocculans</name>
    <dbReference type="NCBI Taxonomy" id="1499966"/>
    <lineage>
        <taxon>Bacteria</taxon>
        <taxon>Candidatus Moduliflexota</taxon>
        <taxon>Candidatus Moduliflexia</taxon>
        <taxon>Candidatus Moduliflexales</taxon>
        <taxon>Candidatus Moduliflexaceae</taxon>
    </lineage>
</organism>
<dbReference type="GO" id="GO:0051539">
    <property type="term" value="F:4 iron, 4 sulfur cluster binding"/>
    <property type="evidence" value="ECO:0007669"/>
    <property type="project" value="UniProtKB-KW"/>
</dbReference>
<dbReference type="InterPro" id="IPR017896">
    <property type="entry name" value="4Fe4S_Fe-S-bd"/>
</dbReference>
<keyword evidence="1" id="KW-0004">4Fe-4S</keyword>
<keyword evidence="7" id="KW-1185">Reference proteome</keyword>
<evidence type="ECO:0000259" key="5">
    <source>
        <dbReference type="PROSITE" id="PS51379"/>
    </source>
</evidence>
<evidence type="ECO:0000256" key="1">
    <source>
        <dbReference type="ARBA" id="ARBA00022485"/>
    </source>
</evidence>
<gene>
    <name evidence="6" type="ORF">U14_05745</name>
</gene>
<feature type="domain" description="4Fe-4S ferredoxin-type" evidence="5">
    <location>
        <begin position="12"/>
        <end position="41"/>
    </location>
</feature>
<evidence type="ECO:0000256" key="4">
    <source>
        <dbReference type="ARBA" id="ARBA00023014"/>
    </source>
</evidence>
<protein>
    <submittedName>
        <fullName evidence="6">4Fe-4S ferredoxin iron-sulfur binding domain protein</fullName>
    </submittedName>
</protein>
<evidence type="ECO:0000313" key="6">
    <source>
        <dbReference type="EMBL" id="GAK54460.1"/>
    </source>
</evidence>
<reference evidence="6" key="1">
    <citation type="journal article" date="2015" name="PeerJ">
        <title>First genomic representation of candidate bacterial phylum KSB3 points to enhanced environmental sensing as a trigger of wastewater bulking.</title>
        <authorList>
            <person name="Sekiguchi Y."/>
            <person name="Ohashi A."/>
            <person name="Parks D.H."/>
            <person name="Yamauchi T."/>
            <person name="Tyson G.W."/>
            <person name="Hugenholtz P."/>
        </authorList>
    </citation>
    <scope>NUCLEOTIDE SEQUENCE [LARGE SCALE GENOMIC DNA]</scope>
</reference>
<dbReference type="EMBL" id="DF820461">
    <property type="protein sequence ID" value="GAK54460.1"/>
    <property type="molecule type" value="Genomic_DNA"/>
</dbReference>
<dbReference type="STRING" id="1499966.U14_05745"/>
<dbReference type="Proteomes" id="UP000030700">
    <property type="component" value="Unassembled WGS sequence"/>
</dbReference>
<dbReference type="Gene3D" id="3.30.70.20">
    <property type="match status" value="1"/>
</dbReference>
<keyword evidence="3" id="KW-0408">Iron</keyword>
<dbReference type="SUPFAM" id="SSF54862">
    <property type="entry name" value="4Fe-4S ferredoxins"/>
    <property type="match status" value="1"/>
</dbReference>
<dbReference type="Pfam" id="PF13187">
    <property type="entry name" value="Fer4_9"/>
    <property type="match status" value="1"/>
</dbReference>
<evidence type="ECO:0000313" key="7">
    <source>
        <dbReference type="Proteomes" id="UP000030700"/>
    </source>
</evidence>